<reference evidence="1 2" key="1">
    <citation type="journal article" date="2013" name="BMC Genomics">
        <title>Genomics-driven discovery of the pneumocandin biosynthetic gene cluster in the fungus Glarea lozoyensis.</title>
        <authorList>
            <person name="Chen L."/>
            <person name="Yue Q."/>
            <person name="Zhang X."/>
            <person name="Xiang M."/>
            <person name="Wang C."/>
            <person name="Li S."/>
            <person name="Che Y."/>
            <person name="Ortiz-Lopez F.J."/>
            <person name="Bills G.F."/>
            <person name="Liu X."/>
            <person name="An Z."/>
        </authorList>
    </citation>
    <scope>NUCLEOTIDE SEQUENCE [LARGE SCALE GENOMIC DNA]</scope>
    <source>
        <strain evidence="2">ATCC 20868 / MF5171</strain>
    </source>
</reference>
<protein>
    <submittedName>
        <fullName evidence="1">Uncharacterized protein</fullName>
    </submittedName>
</protein>
<name>S3CUV1_GLAL2</name>
<accession>S3CUV1</accession>
<organism evidence="1 2">
    <name type="scientific">Glarea lozoyensis (strain ATCC 20868 / MF5171)</name>
    <dbReference type="NCBI Taxonomy" id="1116229"/>
    <lineage>
        <taxon>Eukaryota</taxon>
        <taxon>Fungi</taxon>
        <taxon>Dikarya</taxon>
        <taxon>Ascomycota</taxon>
        <taxon>Pezizomycotina</taxon>
        <taxon>Leotiomycetes</taxon>
        <taxon>Helotiales</taxon>
        <taxon>Helotiaceae</taxon>
        <taxon>Glarea</taxon>
    </lineage>
</organism>
<dbReference type="EMBL" id="KE145368">
    <property type="protein sequence ID" value="EPE28754.1"/>
    <property type="molecule type" value="Genomic_DNA"/>
</dbReference>
<evidence type="ECO:0000313" key="1">
    <source>
        <dbReference type="EMBL" id="EPE28754.1"/>
    </source>
</evidence>
<dbReference type="AlphaFoldDB" id="S3CUV1"/>
<sequence length="318" mass="36431">MSLMLVNRQIFSEATTILHSFSGIIVGGVLTTQYFNMFRDYLEKNFLTLLLNSNVYFNCHIYEFYAFFDTSPPEILRNITSLVLGEALLTDPTVSGRNDNFLTGGFHIARSRVNPWESEDTGQPSIQEGENEPRILRLIKTRLPSLKDVALWAPTSGRLQRGEYCTIAQKYMCQMLADGDLDVVHFLYPHKRGVRPAPLNSNHHLDEFFHNGRAPEQDYQNAILSVTRVDGLFLDNYMHSQWPRFGSRELLRSGPRHIMTVFTLRRARQGSIPESFAQLKQKGLERGLMMSRQERDEAIAELQATLAGLVEAKIQRDF</sequence>
<proteinExistence type="predicted"/>
<dbReference type="GeneID" id="19468922"/>
<dbReference type="RefSeq" id="XP_008084662.1">
    <property type="nucleotide sequence ID" value="XM_008086471.1"/>
</dbReference>
<dbReference type="KEGG" id="glz:GLAREA_09875"/>
<evidence type="ECO:0000313" key="2">
    <source>
        <dbReference type="Proteomes" id="UP000016922"/>
    </source>
</evidence>
<dbReference type="Proteomes" id="UP000016922">
    <property type="component" value="Unassembled WGS sequence"/>
</dbReference>
<dbReference type="HOGENOM" id="CLU_874503_0_0_1"/>
<gene>
    <name evidence="1" type="ORF">GLAREA_09875</name>
</gene>
<keyword evidence="2" id="KW-1185">Reference proteome</keyword>